<dbReference type="EMBL" id="BMHY01000005">
    <property type="protein sequence ID" value="GGG73725.1"/>
    <property type="molecule type" value="Genomic_DNA"/>
</dbReference>
<evidence type="ECO:0000313" key="2">
    <source>
        <dbReference type="Proteomes" id="UP000600247"/>
    </source>
</evidence>
<name>A0A917HBQ1_9BACL</name>
<keyword evidence="2" id="KW-1185">Reference proteome</keyword>
<dbReference type="SUPFAM" id="SSF51971">
    <property type="entry name" value="Nucleotide-binding domain"/>
    <property type="match status" value="1"/>
</dbReference>
<proteinExistence type="predicted"/>
<sequence>MYDIVIFGAGPVGPSAAITEIGDPDLVDIGKKQALRLGAEIKEETVQNVTSIEGKLSVVTDQGIYEVKHVLLATGALTDPAETIGTATKPGTVPRIKTVVDVDTAGRTSISGVWAAAPQQALVYMLSLQQAMEQKQPLTSSAN</sequence>
<dbReference type="InterPro" id="IPR036188">
    <property type="entry name" value="FAD/NAD-bd_sf"/>
</dbReference>
<comment type="caution">
    <text evidence="1">The sequence shown here is derived from an EMBL/GenBank/DDBJ whole genome shotgun (WGS) entry which is preliminary data.</text>
</comment>
<evidence type="ECO:0000313" key="1">
    <source>
        <dbReference type="EMBL" id="GGG73725.1"/>
    </source>
</evidence>
<accession>A0A917HBQ1</accession>
<gene>
    <name evidence="1" type="ORF">GCM10010918_32260</name>
</gene>
<dbReference type="Gene3D" id="3.50.50.60">
    <property type="entry name" value="FAD/NAD(P)-binding domain"/>
    <property type="match status" value="1"/>
</dbReference>
<protein>
    <recommendedName>
        <fullName evidence="3">FAD/NAD(P)-binding domain-containing protein</fullName>
    </recommendedName>
</protein>
<reference evidence="1 2" key="1">
    <citation type="journal article" date="2014" name="Int. J. Syst. Evol. Microbiol.">
        <title>Complete genome sequence of Corynebacterium casei LMG S-19264T (=DSM 44701T), isolated from a smear-ripened cheese.</title>
        <authorList>
            <consortium name="US DOE Joint Genome Institute (JGI-PGF)"/>
            <person name="Walter F."/>
            <person name="Albersmeier A."/>
            <person name="Kalinowski J."/>
            <person name="Ruckert C."/>
        </authorList>
    </citation>
    <scope>NUCLEOTIDE SEQUENCE [LARGE SCALE GENOMIC DNA]</scope>
    <source>
        <strain evidence="1 2">CGMCC 1.15286</strain>
    </source>
</reference>
<organism evidence="1 2">
    <name type="scientific">Paenibacillus radicis</name>
    <name type="common">ex Gao et al. 2016</name>
    <dbReference type="NCBI Taxonomy" id="1737354"/>
    <lineage>
        <taxon>Bacteria</taxon>
        <taxon>Bacillati</taxon>
        <taxon>Bacillota</taxon>
        <taxon>Bacilli</taxon>
        <taxon>Bacillales</taxon>
        <taxon>Paenibacillaceae</taxon>
        <taxon>Paenibacillus</taxon>
    </lineage>
</organism>
<evidence type="ECO:0008006" key="3">
    <source>
        <dbReference type="Google" id="ProtNLM"/>
    </source>
</evidence>
<dbReference type="AlphaFoldDB" id="A0A917HBQ1"/>
<dbReference type="Proteomes" id="UP000600247">
    <property type="component" value="Unassembled WGS sequence"/>
</dbReference>